<dbReference type="Pfam" id="PF00589">
    <property type="entry name" value="Phage_integrase"/>
    <property type="match status" value="1"/>
</dbReference>
<dbReference type="PANTHER" id="PTHR30349:SF64">
    <property type="entry name" value="PROPHAGE INTEGRASE INTD-RELATED"/>
    <property type="match status" value="1"/>
</dbReference>
<dbReference type="SUPFAM" id="SSF56349">
    <property type="entry name" value="DNA breaking-rejoining enzymes"/>
    <property type="match status" value="1"/>
</dbReference>
<dbReference type="EMBL" id="CVRL01000035">
    <property type="protein sequence ID" value="CRL11935.1"/>
    <property type="molecule type" value="Genomic_DNA"/>
</dbReference>
<keyword evidence="5" id="KW-1185">Reference proteome</keyword>
<evidence type="ECO:0000313" key="4">
    <source>
        <dbReference type="EMBL" id="CRL11935.1"/>
    </source>
</evidence>
<proteinExistence type="predicted"/>
<dbReference type="PANTHER" id="PTHR30349">
    <property type="entry name" value="PHAGE INTEGRASE-RELATED"/>
    <property type="match status" value="1"/>
</dbReference>
<dbReference type="GO" id="GO:0015074">
    <property type="term" value="P:DNA integration"/>
    <property type="evidence" value="ECO:0007669"/>
    <property type="project" value="UniProtKB-KW"/>
</dbReference>
<evidence type="ECO:0000259" key="3">
    <source>
        <dbReference type="PROSITE" id="PS51898"/>
    </source>
</evidence>
<feature type="domain" description="Tyr recombinase" evidence="3">
    <location>
        <begin position="156"/>
        <end position="344"/>
    </location>
</feature>
<dbReference type="GO" id="GO:0003677">
    <property type="term" value="F:DNA binding"/>
    <property type="evidence" value="ECO:0007669"/>
    <property type="project" value="InterPro"/>
</dbReference>
<dbReference type="InterPro" id="IPR011010">
    <property type="entry name" value="DNA_brk_join_enz"/>
</dbReference>
<dbReference type="PROSITE" id="PS51898">
    <property type="entry name" value="TYR_RECOMBINASE"/>
    <property type="match status" value="1"/>
</dbReference>
<dbReference type="InterPro" id="IPR002104">
    <property type="entry name" value="Integrase_catalytic"/>
</dbReference>
<dbReference type="InterPro" id="IPR013762">
    <property type="entry name" value="Integrase-like_cat_sf"/>
</dbReference>
<dbReference type="AlphaFoldDB" id="A0A0H5DIU6"/>
<gene>
    <name evidence="4" type="ORF">NIT7321_02805</name>
</gene>
<evidence type="ECO:0000256" key="1">
    <source>
        <dbReference type="ARBA" id="ARBA00022908"/>
    </source>
</evidence>
<dbReference type="Gene3D" id="1.10.443.10">
    <property type="entry name" value="Intergrase catalytic core"/>
    <property type="match status" value="1"/>
</dbReference>
<dbReference type="InterPro" id="IPR050090">
    <property type="entry name" value="Tyrosine_recombinase_XerCD"/>
</dbReference>
<sequence>MPRSNLPKGVHRVRRKVVSGVRYHFYAWRGGPKFWEGTDPNPKEPEFFHAFSQCGTPVSPAEYLTTHLVDDFLSSASLPKAERSKADIRKWLELFREEFGADPVAMFEERASRGEVNNWRKKWLHSPKQHDMAGTHATRVLNWAVEEGKLKEHHCHKLKKLYQSNRTEIIWTSGDIAQFNKHAPKWVQRILTAGCETGLRAADLVQVKMDQFEDTPHGKRLRFRTSKRGQIAYIPATSALEKLIAETPEGQEVLLVSELGRPLTARWASNQITKWRREAQIPPWIDGREKTLSDTRGTAATRLLNADLSLRQIAVLMGWSVRYAAQVIEHYAQISPDESDAVLRKLNRAKSLSQDTKM</sequence>
<keyword evidence="1" id="KW-0229">DNA integration</keyword>
<reference evidence="5" key="1">
    <citation type="submission" date="2015-05" db="EMBL/GenBank/DDBJ databases">
        <authorList>
            <person name="Rodrigo-Torres Lidia"/>
            <person name="Arahal R.David."/>
        </authorList>
    </citation>
    <scope>NUCLEOTIDE SEQUENCE [LARGE SCALE GENOMIC DNA]</scope>
    <source>
        <strain evidence="5">CECT 7321</strain>
    </source>
</reference>
<protein>
    <submittedName>
        <fullName evidence="4">Site-specific recombinase XerD</fullName>
    </submittedName>
</protein>
<evidence type="ECO:0000313" key="5">
    <source>
        <dbReference type="Proteomes" id="UP000043764"/>
    </source>
</evidence>
<organism evidence="4 5">
    <name type="scientific">Phaeobacter italicus</name>
    <dbReference type="NCBI Taxonomy" id="481446"/>
    <lineage>
        <taxon>Bacteria</taxon>
        <taxon>Pseudomonadati</taxon>
        <taxon>Pseudomonadota</taxon>
        <taxon>Alphaproteobacteria</taxon>
        <taxon>Rhodobacterales</taxon>
        <taxon>Roseobacteraceae</taxon>
        <taxon>Phaeobacter</taxon>
    </lineage>
</organism>
<dbReference type="GO" id="GO:0006310">
    <property type="term" value="P:DNA recombination"/>
    <property type="evidence" value="ECO:0007669"/>
    <property type="project" value="UniProtKB-KW"/>
</dbReference>
<name>A0A0H5DIU6_9RHOB</name>
<dbReference type="Proteomes" id="UP000043764">
    <property type="component" value="Unassembled WGS sequence"/>
</dbReference>
<evidence type="ECO:0000256" key="2">
    <source>
        <dbReference type="ARBA" id="ARBA00023172"/>
    </source>
</evidence>
<dbReference type="CDD" id="cd00397">
    <property type="entry name" value="DNA_BRE_C"/>
    <property type="match status" value="1"/>
</dbReference>
<accession>A0A0H5DIU6</accession>
<keyword evidence="2" id="KW-0233">DNA recombination</keyword>